<keyword evidence="2" id="KW-1003">Cell membrane</keyword>
<evidence type="ECO:0000256" key="7">
    <source>
        <dbReference type="SAM" id="Phobius"/>
    </source>
</evidence>
<name>A0A4U8T9N7_9HELI</name>
<evidence type="ECO:0000313" key="11">
    <source>
        <dbReference type="Proteomes" id="UP000029733"/>
    </source>
</evidence>
<accession>A0A4U8T9N7</accession>
<evidence type="ECO:0000259" key="9">
    <source>
        <dbReference type="Pfam" id="PF12704"/>
    </source>
</evidence>
<dbReference type="RefSeq" id="WP_034352951.1">
    <property type="nucleotide sequence ID" value="NZ_JRPR02000003.1"/>
</dbReference>
<protein>
    <submittedName>
        <fullName evidence="10">FtsX-like permease family protein</fullName>
    </submittedName>
</protein>
<dbReference type="Pfam" id="PF12704">
    <property type="entry name" value="MacB_PCD"/>
    <property type="match status" value="1"/>
</dbReference>
<dbReference type="AlphaFoldDB" id="A0A4U8T9N7"/>
<comment type="subcellular location">
    <subcellularLocation>
        <location evidence="1">Cell membrane</location>
        <topology evidence="1">Multi-pass membrane protein</topology>
    </subcellularLocation>
</comment>
<keyword evidence="4 7" id="KW-1133">Transmembrane helix</keyword>
<reference evidence="10 11" key="1">
    <citation type="journal article" date="2014" name="Genome Announc.">
        <title>Draft genome sequences of eight enterohepatic helicobacter species isolated from both laboratory and wild rodents.</title>
        <authorList>
            <person name="Sheh A."/>
            <person name="Shen Z."/>
            <person name="Fox J.G."/>
        </authorList>
    </citation>
    <scope>NUCLEOTIDE SEQUENCE [LARGE SCALE GENOMIC DNA]</scope>
    <source>
        <strain evidence="10 11">MIT 09-6949</strain>
    </source>
</reference>
<evidence type="ECO:0000256" key="6">
    <source>
        <dbReference type="ARBA" id="ARBA00038076"/>
    </source>
</evidence>
<gene>
    <name evidence="10" type="ORF">LS71_005590</name>
</gene>
<feature type="transmembrane region" description="Helical" evidence="7">
    <location>
        <begin position="364"/>
        <end position="388"/>
    </location>
</feature>
<dbReference type="Proteomes" id="UP000029733">
    <property type="component" value="Unassembled WGS sequence"/>
</dbReference>
<dbReference type="PANTHER" id="PTHR30572:SF4">
    <property type="entry name" value="ABC TRANSPORTER PERMEASE YTRF"/>
    <property type="match status" value="1"/>
</dbReference>
<feature type="transmembrane region" description="Helical" evidence="7">
    <location>
        <begin position="326"/>
        <end position="352"/>
    </location>
</feature>
<feature type="transmembrane region" description="Helical" evidence="7">
    <location>
        <begin position="21"/>
        <end position="41"/>
    </location>
</feature>
<proteinExistence type="inferred from homology"/>
<feature type="domain" description="MacB-like periplasmic core" evidence="9">
    <location>
        <begin position="21"/>
        <end position="244"/>
    </location>
</feature>
<evidence type="ECO:0000256" key="1">
    <source>
        <dbReference type="ARBA" id="ARBA00004651"/>
    </source>
</evidence>
<comment type="caution">
    <text evidence="10">The sequence shown here is derived from an EMBL/GenBank/DDBJ whole genome shotgun (WGS) entry which is preliminary data.</text>
</comment>
<evidence type="ECO:0000259" key="8">
    <source>
        <dbReference type="Pfam" id="PF02687"/>
    </source>
</evidence>
<evidence type="ECO:0000256" key="4">
    <source>
        <dbReference type="ARBA" id="ARBA00022989"/>
    </source>
</evidence>
<dbReference type="EMBL" id="JRPR02000003">
    <property type="protein sequence ID" value="TLD96536.1"/>
    <property type="molecule type" value="Genomic_DNA"/>
</dbReference>
<evidence type="ECO:0000256" key="3">
    <source>
        <dbReference type="ARBA" id="ARBA00022692"/>
    </source>
</evidence>
<dbReference type="InterPro" id="IPR050250">
    <property type="entry name" value="Macrolide_Exporter_MacB"/>
</dbReference>
<keyword evidence="11" id="KW-1185">Reference proteome</keyword>
<organism evidence="10 11">
    <name type="scientific">Helicobacter jaachi</name>
    <dbReference type="NCBI Taxonomy" id="1677920"/>
    <lineage>
        <taxon>Bacteria</taxon>
        <taxon>Pseudomonadati</taxon>
        <taxon>Campylobacterota</taxon>
        <taxon>Epsilonproteobacteria</taxon>
        <taxon>Campylobacterales</taxon>
        <taxon>Helicobacteraceae</taxon>
        <taxon>Helicobacter</taxon>
    </lineage>
</organism>
<dbReference type="STRING" id="1677920.LS71_01990"/>
<feature type="transmembrane region" description="Helical" evidence="7">
    <location>
        <begin position="281"/>
        <end position="306"/>
    </location>
</feature>
<dbReference type="InterPro" id="IPR025857">
    <property type="entry name" value="MacB_PCD"/>
</dbReference>
<evidence type="ECO:0000313" key="10">
    <source>
        <dbReference type="EMBL" id="TLD96536.1"/>
    </source>
</evidence>
<sequence>MIFNAFLLALRQIKRNFLRAFLTMLGVIIGVGAVVVMISLGNGTTKMISDRISSLGSNLLLVFPARAMNPSGANLRRNFSMQEVQELQSLVQEYIQAIAPISQSSVMLQYQSQNTTTQAQGVNPAFFEVTQWDTSEGRSFEANEYRVGSNVCMIGESVRKNIFNGKNPLGQKIRLNNIVCECIGVLESKGQGGMGNDQDDVILLPAKAYLRSVAGSNTLFSINRLMLRAKDGVDSDEIVPALTKALRQVRNVRSGEKDSFEIMDTKQIAETLTSTTKMLTALLGMIAGVSLIVGGIGIMNIMLVSVTERTKEIGTRMAIGALQSEVLMQFLIESITLSSLGGVLGIIWAFFASLSLSKYMEIPFIFDIPTAVIAFLFSAFIGVLFGYIPAKRASKLNPIDALRHE</sequence>
<feature type="domain" description="ABC3 transporter permease C-terminal" evidence="8">
    <location>
        <begin position="285"/>
        <end position="398"/>
    </location>
</feature>
<dbReference type="InterPro" id="IPR003838">
    <property type="entry name" value="ABC3_permease_C"/>
</dbReference>
<keyword evidence="3 7" id="KW-0812">Transmembrane</keyword>
<dbReference type="PANTHER" id="PTHR30572">
    <property type="entry name" value="MEMBRANE COMPONENT OF TRANSPORTER-RELATED"/>
    <property type="match status" value="1"/>
</dbReference>
<comment type="similarity">
    <text evidence="6">Belongs to the ABC-4 integral membrane protein family.</text>
</comment>
<dbReference type="OrthoDB" id="9802264at2"/>
<evidence type="ECO:0000256" key="5">
    <source>
        <dbReference type="ARBA" id="ARBA00023136"/>
    </source>
</evidence>
<evidence type="ECO:0000256" key="2">
    <source>
        <dbReference type="ARBA" id="ARBA00022475"/>
    </source>
</evidence>
<keyword evidence="5 7" id="KW-0472">Membrane</keyword>
<dbReference type="GO" id="GO:0022857">
    <property type="term" value="F:transmembrane transporter activity"/>
    <property type="evidence" value="ECO:0007669"/>
    <property type="project" value="TreeGrafter"/>
</dbReference>
<dbReference type="Pfam" id="PF02687">
    <property type="entry name" value="FtsX"/>
    <property type="match status" value="1"/>
</dbReference>
<dbReference type="GO" id="GO:0005886">
    <property type="term" value="C:plasma membrane"/>
    <property type="evidence" value="ECO:0007669"/>
    <property type="project" value="UniProtKB-SubCell"/>
</dbReference>